<dbReference type="Pfam" id="PF00724">
    <property type="entry name" value="Oxidored_FMN"/>
    <property type="match status" value="1"/>
</dbReference>
<dbReference type="InterPro" id="IPR013785">
    <property type="entry name" value="Aldolase_TIM"/>
</dbReference>
<evidence type="ECO:0000259" key="11">
    <source>
        <dbReference type="Pfam" id="PF07992"/>
    </source>
</evidence>
<comment type="cofactor">
    <cofactor evidence="2">
        <name>[4Fe-4S] cluster</name>
        <dbReference type="ChEBI" id="CHEBI:49883"/>
    </cofactor>
</comment>
<organism evidence="12 13">
    <name type="scientific">Sphingobium phenoxybenzoativorans</name>
    <dbReference type="NCBI Taxonomy" id="1592790"/>
    <lineage>
        <taxon>Bacteria</taxon>
        <taxon>Pseudomonadati</taxon>
        <taxon>Pseudomonadota</taxon>
        <taxon>Alphaproteobacteria</taxon>
        <taxon>Sphingomonadales</taxon>
        <taxon>Sphingomonadaceae</taxon>
        <taxon>Sphingobium</taxon>
    </lineage>
</organism>
<comment type="cofactor">
    <cofactor evidence="1">
        <name>FMN</name>
        <dbReference type="ChEBI" id="CHEBI:58210"/>
    </cofactor>
</comment>
<evidence type="ECO:0000256" key="6">
    <source>
        <dbReference type="ARBA" id="ARBA00022723"/>
    </source>
</evidence>
<evidence type="ECO:0000256" key="5">
    <source>
        <dbReference type="ARBA" id="ARBA00022643"/>
    </source>
</evidence>
<dbReference type="Gene3D" id="3.50.50.60">
    <property type="entry name" value="FAD/NAD(P)-binding domain"/>
    <property type="match status" value="1"/>
</dbReference>
<keyword evidence="6" id="KW-0479">Metal-binding</keyword>
<dbReference type="InterPro" id="IPR051793">
    <property type="entry name" value="NADH:flavin_oxidoreductase"/>
</dbReference>
<dbReference type="KEGG" id="spph:KFK14_10360"/>
<keyword evidence="4" id="KW-0285">Flavoprotein</keyword>
<evidence type="ECO:0000256" key="8">
    <source>
        <dbReference type="ARBA" id="ARBA00023004"/>
    </source>
</evidence>
<evidence type="ECO:0000259" key="10">
    <source>
        <dbReference type="Pfam" id="PF00724"/>
    </source>
</evidence>
<dbReference type="SUPFAM" id="SSF51395">
    <property type="entry name" value="FMN-linked oxidoreductases"/>
    <property type="match status" value="1"/>
</dbReference>
<keyword evidence="8" id="KW-0408">Iron</keyword>
<evidence type="ECO:0000256" key="3">
    <source>
        <dbReference type="ARBA" id="ARBA00011048"/>
    </source>
</evidence>
<dbReference type="Pfam" id="PF07992">
    <property type="entry name" value="Pyr_redox_2"/>
    <property type="match status" value="1"/>
</dbReference>
<dbReference type="PRINTS" id="PR00411">
    <property type="entry name" value="PNDRDTASEI"/>
</dbReference>
<dbReference type="InterPro" id="IPR036188">
    <property type="entry name" value="FAD/NAD-bd_sf"/>
</dbReference>
<dbReference type="GO" id="GO:0046872">
    <property type="term" value="F:metal ion binding"/>
    <property type="evidence" value="ECO:0007669"/>
    <property type="project" value="UniProtKB-KW"/>
</dbReference>
<proteinExistence type="inferred from homology"/>
<dbReference type="GO" id="GO:0016491">
    <property type="term" value="F:oxidoreductase activity"/>
    <property type="evidence" value="ECO:0007669"/>
    <property type="project" value="UniProtKB-KW"/>
</dbReference>
<evidence type="ECO:0000256" key="2">
    <source>
        <dbReference type="ARBA" id="ARBA00001966"/>
    </source>
</evidence>
<evidence type="ECO:0000256" key="1">
    <source>
        <dbReference type="ARBA" id="ARBA00001917"/>
    </source>
</evidence>
<dbReference type="Gene3D" id="3.20.20.70">
    <property type="entry name" value="Aldolase class I"/>
    <property type="match status" value="1"/>
</dbReference>
<accession>A0A975KAC3</accession>
<name>A0A975KAC3_9SPHN</name>
<dbReference type="PANTHER" id="PTHR42917:SF2">
    <property type="entry name" value="2,4-DIENOYL-COA REDUCTASE [(2E)-ENOYL-COA-PRODUCING]"/>
    <property type="match status" value="1"/>
</dbReference>
<keyword evidence="5" id="KW-0288">FMN</keyword>
<dbReference type="Proteomes" id="UP000681425">
    <property type="component" value="Chromosome"/>
</dbReference>
<dbReference type="Gene3D" id="3.40.50.720">
    <property type="entry name" value="NAD(P)-binding Rossmann-like Domain"/>
    <property type="match status" value="1"/>
</dbReference>
<dbReference type="RefSeq" id="WP_212610727.1">
    <property type="nucleotide sequence ID" value="NZ_CP073910.1"/>
</dbReference>
<evidence type="ECO:0000313" key="12">
    <source>
        <dbReference type="EMBL" id="QUT07741.1"/>
    </source>
</evidence>
<evidence type="ECO:0000256" key="7">
    <source>
        <dbReference type="ARBA" id="ARBA00023002"/>
    </source>
</evidence>
<keyword evidence="7" id="KW-0560">Oxidoreductase</keyword>
<feature type="domain" description="FAD/NAD(P)-binding" evidence="11">
    <location>
        <begin position="396"/>
        <end position="622"/>
    </location>
</feature>
<sequence length="659" mass="70562">MIAEAQEIQGNRLLTPVRVGTRTLKNRVAITCHVYGLEVYDPGESGDSHAAYIARRAEGPGLIGITGIVPPTADEIRPGMLEGFAEKFRRLADIVHEHGGVAVIQILGTGAKWRSGLFGKRVPWKGEALWAFSPVQSDLGTEVAHAMSSGEIESLIEGWGVMSEVAVAAGLDGIELHGAQGYLLQQSISPWMNFRKDKWGEPLAFYKAVLDRTRAAIGPDGILGLRYATDDLRPPEQGGLGRDRLREIAVELVSGGQIDYVNPSEGSASYHYSHAIGTYRRPHGDFLPGASALRQAIGAKVPVIGVGRITNVDHAEAALARGDCDIVGLTRAHIADPDIVKKLFRGERNRIRPCVGANTGCIDRNALGLPVRCFHNPEAGRESEIEDLSQADAPRRILVVGAGPAGLKAAEIAARRGHDVVIMDKRTYPGGRLATITDRTSAYEMLGAVHWIGKELELLGVEMRLGTEVNAALLESEKFDTVILATGSKPAEHRLDTDGSVPVLSTDEAMEALSDAQFTNVLVHDVLGSEEIAVVVEQFAAAGVKVTTTTPNPSVGQFLGWTHMGDHVPRLLALGCAIEERTMVTGIAGGCVMTVDQLSAQKKTRPFDALIWGHSRLPDVTLEDAARQICGDVHVIGDANAPRDAMLAFLQGETAGRAV</sequence>
<dbReference type="EMBL" id="CP073910">
    <property type="protein sequence ID" value="QUT07741.1"/>
    <property type="molecule type" value="Genomic_DNA"/>
</dbReference>
<dbReference type="InterPro" id="IPR001155">
    <property type="entry name" value="OxRdtase_FMN_N"/>
</dbReference>
<dbReference type="SUPFAM" id="SSF51905">
    <property type="entry name" value="FAD/NAD(P)-binding domain"/>
    <property type="match status" value="1"/>
</dbReference>
<protein>
    <submittedName>
        <fullName evidence="12">NAD(P)-binding protein</fullName>
    </submittedName>
</protein>
<keyword evidence="13" id="KW-1185">Reference proteome</keyword>
<comment type="similarity">
    <text evidence="3">In the N-terminal section; belongs to the NADH:flavin oxidoreductase/NADH oxidase family.</text>
</comment>
<dbReference type="GO" id="GO:0051536">
    <property type="term" value="F:iron-sulfur cluster binding"/>
    <property type="evidence" value="ECO:0007669"/>
    <property type="project" value="UniProtKB-KW"/>
</dbReference>
<keyword evidence="9" id="KW-0411">Iron-sulfur</keyword>
<evidence type="ECO:0000256" key="4">
    <source>
        <dbReference type="ARBA" id="ARBA00022630"/>
    </source>
</evidence>
<reference evidence="12" key="1">
    <citation type="submission" date="2021-04" db="EMBL/GenBank/DDBJ databases">
        <title>Isolation of p-tert-butylphenol degrading bacteria Sphingobium phenoxybenzoativorans Tas13 from active sludge.</title>
        <authorList>
            <person name="Li Y."/>
        </authorList>
    </citation>
    <scope>NUCLEOTIDE SEQUENCE</scope>
    <source>
        <strain evidence="12">Tas13</strain>
    </source>
</reference>
<evidence type="ECO:0000256" key="9">
    <source>
        <dbReference type="ARBA" id="ARBA00023014"/>
    </source>
</evidence>
<dbReference type="GO" id="GO:0010181">
    <property type="term" value="F:FMN binding"/>
    <property type="evidence" value="ECO:0007669"/>
    <property type="project" value="InterPro"/>
</dbReference>
<dbReference type="AlphaFoldDB" id="A0A975KAC3"/>
<dbReference type="InterPro" id="IPR023753">
    <property type="entry name" value="FAD/NAD-binding_dom"/>
</dbReference>
<evidence type="ECO:0000313" key="13">
    <source>
        <dbReference type="Proteomes" id="UP000681425"/>
    </source>
</evidence>
<feature type="domain" description="NADH:flavin oxidoreductase/NADH oxidase N-terminal" evidence="10">
    <location>
        <begin position="13"/>
        <end position="345"/>
    </location>
</feature>
<dbReference type="PRINTS" id="PR00368">
    <property type="entry name" value="FADPNR"/>
</dbReference>
<dbReference type="PANTHER" id="PTHR42917">
    <property type="entry name" value="2,4-DIENOYL-COA REDUCTASE"/>
    <property type="match status" value="1"/>
</dbReference>
<gene>
    <name evidence="12" type="ORF">KFK14_10360</name>
</gene>